<evidence type="ECO:0000313" key="2">
    <source>
        <dbReference type="Proteomes" id="UP000298652"/>
    </source>
</evidence>
<evidence type="ECO:0000313" key="1">
    <source>
        <dbReference type="EMBL" id="TKW03148.1"/>
    </source>
</evidence>
<evidence type="ECO:0008006" key="3">
    <source>
        <dbReference type="Google" id="ProtNLM"/>
    </source>
</evidence>
<gene>
    <name evidence="1" type="ORF">SEVIR_7G004100v2</name>
</gene>
<dbReference type="InterPro" id="IPR050905">
    <property type="entry name" value="Plant_NBS-LRR"/>
</dbReference>
<name>A0A4U6TKT8_SETVI</name>
<dbReference type="Proteomes" id="UP000298652">
    <property type="component" value="Chromosome 7"/>
</dbReference>
<dbReference type="OMA" id="EYLENIW"/>
<dbReference type="AlphaFoldDB" id="A0A4U6TKT8"/>
<organism evidence="1 2">
    <name type="scientific">Setaria viridis</name>
    <name type="common">Green bristlegrass</name>
    <name type="synonym">Setaria italica subsp. viridis</name>
    <dbReference type="NCBI Taxonomy" id="4556"/>
    <lineage>
        <taxon>Eukaryota</taxon>
        <taxon>Viridiplantae</taxon>
        <taxon>Streptophyta</taxon>
        <taxon>Embryophyta</taxon>
        <taxon>Tracheophyta</taxon>
        <taxon>Spermatophyta</taxon>
        <taxon>Magnoliopsida</taxon>
        <taxon>Liliopsida</taxon>
        <taxon>Poales</taxon>
        <taxon>Poaceae</taxon>
        <taxon>PACMAD clade</taxon>
        <taxon>Panicoideae</taxon>
        <taxon>Panicodae</taxon>
        <taxon>Paniceae</taxon>
        <taxon>Cenchrinae</taxon>
        <taxon>Setaria</taxon>
    </lineage>
</organism>
<reference evidence="1" key="1">
    <citation type="submission" date="2019-03" db="EMBL/GenBank/DDBJ databases">
        <title>WGS assembly of Setaria viridis.</title>
        <authorList>
            <person name="Huang P."/>
            <person name="Jenkins J."/>
            <person name="Grimwood J."/>
            <person name="Barry K."/>
            <person name="Healey A."/>
            <person name="Mamidi S."/>
            <person name="Sreedasyam A."/>
            <person name="Shu S."/>
            <person name="Feldman M."/>
            <person name="Wu J."/>
            <person name="Yu Y."/>
            <person name="Chen C."/>
            <person name="Johnson J."/>
            <person name="Rokhsar D."/>
            <person name="Baxter I."/>
            <person name="Schmutz J."/>
            <person name="Brutnell T."/>
            <person name="Kellogg E."/>
        </authorList>
    </citation>
    <scope>NUCLEOTIDE SEQUENCE [LARGE SCALE GENOMIC DNA]</scope>
</reference>
<sequence length="172" mass="20212">MHPCFYARIAGPSFLHHRWYRVERCPKLQAVFVSYHGDWGSYKFEYLENIWASDLLAAKCIWAKGIIFDSKRSFEALQIRIQLYNCPRLRFVLPYQASSFPAWRPGLHIARCGDLKQVFLWDVGTHQYREEGIVKEFPKLKHIQLHELPSLEEICEAKMSVPILESIKVRGC</sequence>
<dbReference type="PANTHER" id="PTHR33463">
    <property type="entry name" value="NB-ARC DOMAIN-CONTAINING PROTEIN-RELATED"/>
    <property type="match status" value="1"/>
</dbReference>
<dbReference type="PANTHER" id="PTHR33463:SF209">
    <property type="entry name" value="DISEASE RESISTANCE PROTEIN RPS2-LIKE"/>
    <property type="match status" value="1"/>
</dbReference>
<accession>A0A4U6TKT8</accession>
<dbReference type="EMBL" id="CM016558">
    <property type="protein sequence ID" value="TKW03148.1"/>
    <property type="molecule type" value="Genomic_DNA"/>
</dbReference>
<keyword evidence="2" id="KW-1185">Reference proteome</keyword>
<dbReference type="Gramene" id="TKW03148">
    <property type="protein sequence ID" value="TKW03148"/>
    <property type="gene ID" value="SEVIR_7G004100v2"/>
</dbReference>
<proteinExistence type="predicted"/>
<protein>
    <recommendedName>
        <fullName evidence="3">FBD domain-containing protein</fullName>
    </recommendedName>
</protein>